<proteinExistence type="predicted"/>
<feature type="chain" id="PRO_5045408736" evidence="1">
    <location>
        <begin position="25"/>
        <end position="176"/>
    </location>
</feature>
<keyword evidence="3" id="KW-1185">Reference proteome</keyword>
<evidence type="ECO:0000256" key="1">
    <source>
        <dbReference type="SAM" id="SignalP"/>
    </source>
</evidence>
<organism evidence="2 3">
    <name type="scientific">Nocardioides oceani</name>
    <dbReference type="NCBI Taxonomy" id="3058369"/>
    <lineage>
        <taxon>Bacteria</taxon>
        <taxon>Bacillati</taxon>
        <taxon>Actinomycetota</taxon>
        <taxon>Actinomycetes</taxon>
        <taxon>Propionibacteriales</taxon>
        <taxon>Nocardioidaceae</taxon>
        <taxon>Nocardioides</taxon>
    </lineage>
</organism>
<dbReference type="EMBL" id="JAUHJQ010000010">
    <property type="protein sequence ID" value="MDN4175055.1"/>
    <property type="molecule type" value="Genomic_DNA"/>
</dbReference>
<sequence length="176" mass="18738">MRTPLALAAVATAIAGLGLSPATASPTTGTAAEEPTVTHERGVVIECGGTFGDEEVFVSVYENDTFANVLQVVVGDDGLGRSRESAAGFVSRGEVRASLRLDGRRVLVSGTATRHGKRIAVHEEHDDAGQHIVVDGFHRLLRTDLTMLWKGRTVDLDCGEAFRYDLQVTTTDTTGD</sequence>
<evidence type="ECO:0000313" key="2">
    <source>
        <dbReference type="EMBL" id="MDN4175055.1"/>
    </source>
</evidence>
<comment type="caution">
    <text evidence="2">The sequence shown here is derived from an EMBL/GenBank/DDBJ whole genome shotgun (WGS) entry which is preliminary data.</text>
</comment>
<evidence type="ECO:0000313" key="3">
    <source>
        <dbReference type="Proteomes" id="UP001168620"/>
    </source>
</evidence>
<dbReference type="RefSeq" id="WP_300954178.1">
    <property type="nucleotide sequence ID" value="NZ_JAUHJQ010000010.1"/>
</dbReference>
<keyword evidence="1" id="KW-0732">Signal</keyword>
<name>A0ABT8FKM1_9ACTN</name>
<dbReference type="Proteomes" id="UP001168620">
    <property type="component" value="Unassembled WGS sequence"/>
</dbReference>
<protein>
    <submittedName>
        <fullName evidence="2">Uncharacterized protein</fullName>
    </submittedName>
</protein>
<gene>
    <name evidence="2" type="ORF">QWY28_18975</name>
</gene>
<accession>A0ABT8FKM1</accession>
<feature type="signal peptide" evidence="1">
    <location>
        <begin position="1"/>
        <end position="24"/>
    </location>
</feature>
<reference evidence="2" key="1">
    <citation type="submission" date="2023-06" db="EMBL/GenBank/DDBJ databases">
        <title>Draft genome sequence of Nocardioides sp. SOB77.</title>
        <authorList>
            <person name="Zhang G."/>
        </authorList>
    </citation>
    <scope>NUCLEOTIDE SEQUENCE</scope>
    <source>
        <strain evidence="2">SOB77</strain>
    </source>
</reference>